<evidence type="ECO:0000256" key="4">
    <source>
        <dbReference type="SAM" id="MobiDB-lite"/>
    </source>
</evidence>
<feature type="compositionally biased region" description="Basic residues" evidence="4">
    <location>
        <begin position="20"/>
        <end position="37"/>
    </location>
</feature>
<proteinExistence type="inferred from homology"/>
<comment type="similarity">
    <text evidence="1">Belongs to the peptidase C48 family.</text>
</comment>
<dbReference type="SUPFAM" id="SSF54001">
    <property type="entry name" value="Cysteine proteinases"/>
    <property type="match status" value="1"/>
</dbReference>
<organism evidence="6 7">
    <name type="scientific">Forsythia ovata</name>
    <dbReference type="NCBI Taxonomy" id="205694"/>
    <lineage>
        <taxon>Eukaryota</taxon>
        <taxon>Viridiplantae</taxon>
        <taxon>Streptophyta</taxon>
        <taxon>Embryophyta</taxon>
        <taxon>Tracheophyta</taxon>
        <taxon>Spermatophyta</taxon>
        <taxon>Magnoliopsida</taxon>
        <taxon>eudicotyledons</taxon>
        <taxon>Gunneridae</taxon>
        <taxon>Pentapetalae</taxon>
        <taxon>asterids</taxon>
        <taxon>lamiids</taxon>
        <taxon>Lamiales</taxon>
        <taxon>Oleaceae</taxon>
        <taxon>Forsythieae</taxon>
        <taxon>Forsythia</taxon>
    </lineage>
</organism>
<reference evidence="7" key="1">
    <citation type="submission" date="2024-07" db="EMBL/GenBank/DDBJ databases">
        <title>Two chromosome-level genome assemblies of Korean endemic species Abeliophyllum distichum and Forsythia ovata (Oleaceae).</title>
        <authorList>
            <person name="Jang H."/>
        </authorList>
    </citation>
    <scope>NUCLEOTIDE SEQUENCE [LARGE SCALE GENOMIC DNA]</scope>
</reference>
<dbReference type="InterPro" id="IPR003653">
    <property type="entry name" value="Peptidase_C48_C"/>
</dbReference>
<evidence type="ECO:0000256" key="1">
    <source>
        <dbReference type="ARBA" id="ARBA00005234"/>
    </source>
</evidence>
<protein>
    <submittedName>
        <fullName evidence="6">Ulp1 protease family</fullName>
    </submittedName>
</protein>
<evidence type="ECO:0000313" key="6">
    <source>
        <dbReference type="EMBL" id="KAL2510028.1"/>
    </source>
</evidence>
<dbReference type="AlphaFoldDB" id="A0ABD1TBB8"/>
<feature type="domain" description="Ubiquitin-like protease family profile" evidence="5">
    <location>
        <begin position="365"/>
        <end position="422"/>
    </location>
</feature>
<keyword evidence="7" id="KW-1185">Reference proteome</keyword>
<dbReference type="Proteomes" id="UP001604277">
    <property type="component" value="Unassembled WGS sequence"/>
</dbReference>
<dbReference type="Pfam" id="PF02902">
    <property type="entry name" value="Peptidase_C48"/>
    <property type="match status" value="1"/>
</dbReference>
<dbReference type="Gene3D" id="3.40.395.10">
    <property type="entry name" value="Adenoviral Proteinase, Chain A"/>
    <property type="match status" value="1"/>
</dbReference>
<keyword evidence="3" id="KW-0378">Hydrolase</keyword>
<dbReference type="EMBL" id="JBFOLJ010000009">
    <property type="protein sequence ID" value="KAL2510028.1"/>
    <property type="molecule type" value="Genomic_DNA"/>
</dbReference>
<sequence length="440" mass="50575">MVNSKGQSVNIELEIGINSKKSKRKSSISGNRTKRSKNSIQEDFEELENVRNDGKFISNPDKRLPGKVLVSYSYDVIYDIRGKLNDACCNLNEVVMNRIAKIESKQSEIEAKQAEILSFQQDLKSQLNDLSGNVQIMIADFLNQMAKKFYFDTEEVVLNRQIVLYSPILETHVQVEDNNGSQLKDFEVQSQVQNDRKGKGKSLFCDKTENESVHHGATEFEQDDDIIQIDDFTPSAPRRRTRKTAAVYRSPYISEFVSSGKSKAVIREIRICTSALRDEINAIDVNDIVNFEEWFNMELCKNNKKKKFNDNNKMISPPFSFGILEVVDKKWFYDLRTPEECLTDTARSSSFVDWSAYDGKDPFDELDIHILGKISQQYQSGDCGVYVIKYAEYIAHQKLGEMSKTFNLEEARLTLSVQLFKYAKRKIDEGFDTDEERVSD</sequence>
<evidence type="ECO:0000313" key="7">
    <source>
        <dbReference type="Proteomes" id="UP001604277"/>
    </source>
</evidence>
<accession>A0ABD1TBB8</accession>
<dbReference type="GO" id="GO:0008233">
    <property type="term" value="F:peptidase activity"/>
    <property type="evidence" value="ECO:0007669"/>
    <property type="project" value="UniProtKB-KW"/>
</dbReference>
<evidence type="ECO:0000256" key="2">
    <source>
        <dbReference type="ARBA" id="ARBA00022670"/>
    </source>
</evidence>
<dbReference type="GO" id="GO:0006508">
    <property type="term" value="P:proteolysis"/>
    <property type="evidence" value="ECO:0007669"/>
    <property type="project" value="UniProtKB-KW"/>
</dbReference>
<evidence type="ECO:0000259" key="5">
    <source>
        <dbReference type="Pfam" id="PF02902"/>
    </source>
</evidence>
<gene>
    <name evidence="6" type="ORF">Fot_33675</name>
</gene>
<comment type="caution">
    <text evidence="6">The sequence shown here is derived from an EMBL/GenBank/DDBJ whole genome shotgun (WGS) entry which is preliminary data.</text>
</comment>
<keyword evidence="2 6" id="KW-0645">Protease</keyword>
<feature type="region of interest" description="Disordered" evidence="4">
    <location>
        <begin position="20"/>
        <end position="40"/>
    </location>
</feature>
<evidence type="ECO:0000256" key="3">
    <source>
        <dbReference type="ARBA" id="ARBA00022801"/>
    </source>
</evidence>
<name>A0ABD1TBB8_9LAMI</name>
<dbReference type="InterPro" id="IPR038765">
    <property type="entry name" value="Papain-like_cys_pep_sf"/>
</dbReference>